<dbReference type="KEGG" id="tvd:SG34_004100"/>
<organism evidence="1 2">
    <name type="scientific">Thalassomonas viridans</name>
    <dbReference type="NCBI Taxonomy" id="137584"/>
    <lineage>
        <taxon>Bacteria</taxon>
        <taxon>Pseudomonadati</taxon>
        <taxon>Pseudomonadota</taxon>
        <taxon>Gammaproteobacteria</taxon>
        <taxon>Alteromonadales</taxon>
        <taxon>Colwelliaceae</taxon>
        <taxon>Thalassomonas</taxon>
    </lineage>
</organism>
<reference evidence="1 2" key="2">
    <citation type="journal article" date="2022" name="Mar. Drugs">
        <title>Bioassay-Guided Fractionation Leads to the Detection of Cholic Acid Generated by the Rare Thalassomonas sp.</title>
        <authorList>
            <person name="Pheiffer F."/>
            <person name="Schneider Y.K."/>
            <person name="Hansen E.H."/>
            <person name="Andersen J.H."/>
            <person name="Isaksson J."/>
            <person name="Busche T."/>
            <person name="R C."/>
            <person name="Kalinowski J."/>
            <person name="Zyl L.V."/>
            <person name="Trindade M."/>
        </authorList>
    </citation>
    <scope>NUCLEOTIDE SEQUENCE [LARGE SCALE GENOMIC DNA]</scope>
    <source>
        <strain evidence="1 2">XOM25</strain>
    </source>
</reference>
<evidence type="ECO:0000313" key="2">
    <source>
        <dbReference type="Proteomes" id="UP000032352"/>
    </source>
</evidence>
<dbReference type="AlphaFoldDB" id="A0AAF0CA42"/>
<gene>
    <name evidence="1" type="ORF">SG34_004100</name>
</gene>
<accession>A0AAF0CA42</accession>
<name>A0AAF0CA42_9GAMM</name>
<dbReference type="Proteomes" id="UP000032352">
    <property type="component" value="Chromosome"/>
</dbReference>
<reference evidence="1 2" key="1">
    <citation type="journal article" date="2015" name="Genome Announc.">
        <title>Draft Genome Sequences of Marine Isolates of Thalassomonas viridans and Thalassomonas actiniarum.</title>
        <authorList>
            <person name="Olonade I."/>
            <person name="van Zyl L.J."/>
            <person name="Trindade M."/>
        </authorList>
    </citation>
    <scope>NUCLEOTIDE SEQUENCE [LARGE SCALE GENOMIC DNA]</scope>
    <source>
        <strain evidence="1 2">XOM25</strain>
    </source>
</reference>
<sequence length="96" mass="11233">MMKHWQKWTLGLVMSAAALWYWHLYSKHLDTAWLVSMQMCLVDREQLAPFKNNGELREVVINELIQRKIVGDSLLERVALKNAIKDGLSCEPFDFL</sequence>
<dbReference type="RefSeq" id="WP_044838618.1">
    <property type="nucleotide sequence ID" value="NZ_CP059733.1"/>
</dbReference>
<proteinExistence type="predicted"/>
<dbReference type="EMBL" id="CP059733">
    <property type="protein sequence ID" value="WDE06121.1"/>
    <property type="molecule type" value="Genomic_DNA"/>
</dbReference>
<evidence type="ECO:0000313" key="1">
    <source>
        <dbReference type="EMBL" id="WDE06121.1"/>
    </source>
</evidence>
<keyword evidence="2" id="KW-1185">Reference proteome</keyword>
<protein>
    <submittedName>
        <fullName evidence="1">Uncharacterized protein</fullName>
    </submittedName>
</protein>